<proteinExistence type="inferred from homology"/>
<dbReference type="Gene3D" id="2.60.200.40">
    <property type="match status" value="1"/>
</dbReference>
<evidence type="ECO:0000256" key="4">
    <source>
        <dbReference type="ARBA" id="ARBA00022679"/>
    </source>
</evidence>
<dbReference type="EMBL" id="SLXK01000053">
    <property type="protein sequence ID" value="TCP20293.1"/>
    <property type="molecule type" value="Genomic_DNA"/>
</dbReference>
<dbReference type="Gene3D" id="3.40.50.10330">
    <property type="entry name" value="Probable inorganic polyphosphate/atp-NAD kinase, domain 1"/>
    <property type="match status" value="1"/>
</dbReference>
<dbReference type="InterPro" id="IPR045540">
    <property type="entry name" value="YegS/DAGK_C"/>
</dbReference>
<comment type="cofactor">
    <cofactor evidence="1">
        <name>Mg(2+)</name>
        <dbReference type="ChEBI" id="CHEBI:18420"/>
    </cofactor>
</comment>
<keyword evidence="3" id="KW-0444">Lipid biosynthesis</keyword>
<comment type="similarity">
    <text evidence="2">Belongs to the diacylglycerol/lipid kinase family.</text>
</comment>
<dbReference type="PANTHER" id="PTHR12358:SF107">
    <property type="entry name" value="LIPID KINASE BMRU-RELATED"/>
    <property type="match status" value="1"/>
</dbReference>
<dbReference type="PROSITE" id="PS50146">
    <property type="entry name" value="DAGK"/>
    <property type="match status" value="1"/>
</dbReference>
<evidence type="ECO:0000256" key="7">
    <source>
        <dbReference type="ARBA" id="ARBA00022840"/>
    </source>
</evidence>
<feature type="domain" description="DAGKc" evidence="11">
    <location>
        <begin position="1"/>
        <end position="130"/>
    </location>
</feature>
<dbReference type="SUPFAM" id="SSF111331">
    <property type="entry name" value="NAD kinase/diacylglycerol kinase-like"/>
    <property type="match status" value="1"/>
</dbReference>
<evidence type="ECO:0000256" key="2">
    <source>
        <dbReference type="ARBA" id="ARBA00005983"/>
    </source>
</evidence>
<dbReference type="GO" id="GO:0004143">
    <property type="term" value="F:ATP-dependent diacylglycerol kinase activity"/>
    <property type="evidence" value="ECO:0007669"/>
    <property type="project" value="TreeGrafter"/>
</dbReference>
<keyword evidence="5" id="KW-0547">Nucleotide-binding</keyword>
<dbReference type="OrthoDB" id="142078at2"/>
<dbReference type="Pfam" id="PF00781">
    <property type="entry name" value="DAGK_cat"/>
    <property type="match status" value="1"/>
</dbReference>
<dbReference type="InterPro" id="IPR050187">
    <property type="entry name" value="Lipid_Phosphate_FormReg"/>
</dbReference>
<dbReference type="GO" id="GO:0005886">
    <property type="term" value="C:plasma membrane"/>
    <property type="evidence" value="ECO:0007669"/>
    <property type="project" value="TreeGrafter"/>
</dbReference>
<gene>
    <name evidence="12" type="ORF">EV207_15311</name>
</gene>
<comment type="caution">
    <text evidence="12">The sequence shown here is derived from an EMBL/GenBank/DDBJ whole genome shotgun (WGS) entry which is preliminary data.</text>
</comment>
<keyword evidence="8" id="KW-0443">Lipid metabolism</keyword>
<keyword evidence="13" id="KW-1185">Reference proteome</keyword>
<evidence type="ECO:0000256" key="6">
    <source>
        <dbReference type="ARBA" id="ARBA00022777"/>
    </source>
</evidence>
<evidence type="ECO:0000259" key="11">
    <source>
        <dbReference type="PROSITE" id="PS50146"/>
    </source>
</evidence>
<protein>
    <submittedName>
        <fullName evidence="12">YegS/Rv2252/BmrU family lipid kinase</fullName>
    </submittedName>
</protein>
<evidence type="ECO:0000256" key="5">
    <source>
        <dbReference type="ARBA" id="ARBA00022741"/>
    </source>
</evidence>
<evidence type="ECO:0000256" key="10">
    <source>
        <dbReference type="ARBA" id="ARBA00023264"/>
    </source>
</evidence>
<organism evidence="12 13">
    <name type="scientific">Scopulibacillus darangshiensis</name>
    <dbReference type="NCBI Taxonomy" id="442528"/>
    <lineage>
        <taxon>Bacteria</taxon>
        <taxon>Bacillati</taxon>
        <taxon>Bacillota</taxon>
        <taxon>Bacilli</taxon>
        <taxon>Bacillales</taxon>
        <taxon>Sporolactobacillaceae</taxon>
        <taxon>Scopulibacillus</taxon>
    </lineage>
</organism>
<dbReference type="InterPro" id="IPR001206">
    <property type="entry name" value="Diacylglycerol_kinase_cat_dom"/>
</dbReference>
<accession>A0A4R2NG16</accession>
<name>A0A4R2NG16_9BACL</name>
<keyword evidence="4" id="KW-0808">Transferase</keyword>
<evidence type="ECO:0000256" key="8">
    <source>
        <dbReference type="ARBA" id="ARBA00023098"/>
    </source>
</evidence>
<dbReference type="InterPro" id="IPR016064">
    <property type="entry name" value="NAD/diacylglycerol_kinase_sf"/>
</dbReference>
<dbReference type="RefSeq" id="WP_132748053.1">
    <property type="nucleotide sequence ID" value="NZ_SLXK01000053.1"/>
</dbReference>
<dbReference type="AlphaFoldDB" id="A0A4R2NG16"/>
<dbReference type="GO" id="GO:0008654">
    <property type="term" value="P:phospholipid biosynthetic process"/>
    <property type="evidence" value="ECO:0007669"/>
    <property type="project" value="UniProtKB-KW"/>
</dbReference>
<keyword evidence="9" id="KW-0594">Phospholipid biosynthesis</keyword>
<dbReference type="GO" id="GO:0005524">
    <property type="term" value="F:ATP binding"/>
    <property type="evidence" value="ECO:0007669"/>
    <property type="project" value="UniProtKB-KW"/>
</dbReference>
<evidence type="ECO:0000256" key="3">
    <source>
        <dbReference type="ARBA" id="ARBA00022516"/>
    </source>
</evidence>
<reference evidence="12 13" key="1">
    <citation type="submission" date="2019-03" db="EMBL/GenBank/DDBJ databases">
        <title>Genomic Encyclopedia of Type Strains, Phase IV (KMG-IV): sequencing the most valuable type-strain genomes for metagenomic binning, comparative biology and taxonomic classification.</title>
        <authorList>
            <person name="Goeker M."/>
        </authorList>
    </citation>
    <scope>NUCLEOTIDE SEQUENCE [LARGE SCALE GENOMIC DNA]</scope>
    <source>
        <strain evidence="12 13">DSM 19377</strain>
    </source>
</reference>
<dbReference type="SMART" id="SM00046">
    <property type="entry name" value="DAGKc"/>
    <property type="match status" value="1"/>
</dbReference>
<keyword evidence="7" id="KW-0067">ATP-binding</keyword>
<evidence type="ECO:0000256" key="1">
    <source>
        <dbReference type="ARBA" id="ARBA00001946"/>
    </source>
</evidence>
<dbReference type="NCBIfam" id="TIGR00147">
    <property type="entry name" value="YegS/Rv2252/BmrU family lipid kinase"/>
    <property type="match status" value="1"/>
</dbReference>
<sequence>MARVILIMNPSAGGGKLNDNLNVIRERLEEIYATVDIHLTSKPGDGADYINKNAHKTDVVIGAGGDGTIYELINALSALDKRPKFAIIPGGTANDFSRAVGMSQNPLIALDQILEGKEEQVDVGHSAHQYFLNFWGIGLITQVSENIESNKKDILGKLSYYMSAAQTVKEAKPFHLKLDSKEQDFDGKAVMVIVGNGPFTGGLQAFFPKNNLQDGLFDVLILKGTSLPAFWSILRSSMAKEEWFNEEEVIHFQTSELTLDCDPVQVIDCDGEKYYRTPTKLKVLPEHLTMIVGEYLH</sequence>
<dbReference type="Proteomes" id="UP000295416">
    <property type="component" value="Unassembled WGS sequence"/>
</dbReference>
<dbReference type="Pfam" id="PF19279">
    <property type="entry name" value="YegS_C"/>
    <property type="match status" value="1"/>
</dbReference>
<dbReference type="PANTHER" id="PTHR12358">
    <property type="entry name" value="SPHINGOSINE KINASE"/>
    <property type="match status" value="1"/>
</dbReference>
<keyword evidence="10" id="KW-1208">Phospholipid metabolism</keyword>
<dbReference type="InterPro" id="IPR005218">
    <property type="entry name" value="Diacylglycerol/lipid_kinase"/>
</dbReference>
<keyword evidence="6 12" id="KW-0418">Kinase</keyword>
<evidence type="ECO:0000313" key="12">
    <source>
        <dbReference type="EMBL" id="TCP20293.1"/>
    </source>
</evidence>
<evidence type="ECO:0000313" key="13">
    <source>
        <dbReference type="Proteomes" id="UP000295416"/>
    </source>
</evidence>
<dbReference type="InterPro" id="IPR017438">
    <property type="entry name" value="ATP-NAD_kinase_N"/>
</dbReference>
<evidence type="ECO:0000256" key="9">
    <source>
        <dbReference type="ARBA" id="ARBA00023209"/>
    </source>
</evidence>